<sequence length="117" mass="13183">MNVHRVAARALSTAAPTMRPLWMLRYTYVDGMLHKRDPFRKAHLEHVGKWTANTGFQPKLLMAGAFADPVDGAAFIFEAESPAIVEDFAKKDPYVANDLVTSFDVRQYNVVEFKKAP</sequence>
<dbReference type="AlphaFoldDB" id="A0A067BIS9"/>
<keyword evidence="3" id="KW-1185">Reference proteome</keyword>
<evidence type="ECO:0000259" key="1">
    <source>
        <dbReference type="Pfam" id="PF03795"/>
    </source>
</evidence>
<dbReference type="Proteomes" id="UP000030745">
    <property type="component" value="Unassembled WGS sequence"/>
</dbReference>
<dbReference type="InterPro" id="IPR011008">
    <property type="entry name" value="Dimeric_a/b-barrel"/>
</dbReference>
<dbReference type="VEuPathDB" id="FungiDB:SPRG_16294"/>
<dbReference type="GeneID" id="24137932"/>
<dbReference type="InterPro" id="IPR005545">
    <property type="entry name" value="YCII"/>
</dbReference>
<evidence type="ECO:0000313" key="3">
    <source>
        <dbReference type="Proteomes" id="UP000030745"/>
    </source>
</evidence>
<dbReference type="Gene3D" id="3.30.70.1060">
    <property type="entry name" value="Dimeric alpha+beta barrel"/>
    <property type="match status" value="1"/>
</dbReference>
<dbReference type="InterPro" id="IPR051807">
    <property type="entry name" value="Sec-metab_biosynth-assoc"/>
</dbReference>
<reference evidence="2 3" key="1">
    <citation type="journal article" date="2013" name="PLoS Genet.">
        <title>Distinctive expansion of potential virulence genes in the genome of the oomycete fish pathogen Saprolegnia parasitica.</title>
        <authorList>
            <person name="Jiang R.H."/>
            <person name="de Bruijn I."/>
            <person name="Haas B.J."/>
            <person name="Belmonte R."/>
            <person name="Lobach L."/>
            <person name="Christie J."/>
            <person name="van den Ackerveken G."/>
            <person name="Bottin A."/>
            <person name="Bulone V."/>
            <person name="Diaz-Moreno S.M."/>
            <person name="Dumas B."/>
            <person name="Fan L."/>
            <person name="Gaulin E."/>
            <person name="Govers F."/>
            <person name="Grenville-Briggs L.J."/>
            <person name="Horner N.R."/>
            <person name="Levin J.Z."/>
            <person name="Mammella M."/>
            <person name="Meijer H.J."/>
            <person name="Morris P."/>
            <person name="Nusbaum C."/>
            <person name="Oome S."/>
            <person name="Phillips A.J."/>
            <person name="van Rooyen D."/>
            <person name="Rzeszutek E."/>
            <person name="Saraiva M."/>
            <person name="Secombes C.J."/>
            <person name="Seidl M.F."/>
            <person name="Snel B."/>
            <person name="Stassen J.H."/>
            <person name="Sykes S."/>
            <person name="Tripathy S."/>
            <person name="van den Berg H."/>
            <person name="Vega-Arreguin J.C."/>
            <person name="Wawra S."/>
            <person name="Young S.K."/>
            <person name="Zeng Q."/>
            <person name="Dieguez-Uribeondo J."/>
            <person name="Russ C."/>
            <person name="Tyler B.M."/>
            <person name="van West P."/>
        </authorList>
    </citation>
    <scope>NUCLEOTIDE SEQUENCE [LARGE SCALE GENOMIC DNA]</scope>
    <source>
        <strain evidence="2 3">CBS 223.65</strain>
    </source>
</reference>
<dbReference type="Pfam" id="PF03795">
    <property type="entry name" value="YCII"/>
    <property type="match status" value="1"/>
</dbReference>
<dbReference type="KEGG" id="spar:SPRG_16294"/>
<dbReference type="PANTHER" id="PTHR33606">
    <property type="entry name" value="PROTEIN YCII"/>
    <property type="match status" value="1"/>
</dbReference>
<evidence type="ECO:0000313" key="2">
    <source>
        <dbReference type="EMBL" id="KDO18304.1"/>
    </source>
</evidence>
<dbReference type="RefSeq" id="XP_012210979.1">
    <property type="nucleotide sequence ID" value="XM_012355589.1"/>
</dbReference>
<feature type="domain" description="YCII-related" evidence="1">
    <location>
        <begin position="22"/>
        <end position="107"/>
    </location>
</feature>
<protein>
    <recommendedName>
        <fullName evidence="1">YCII-related domain-containing protein</fullName>
    </recommendedName>
</protein>
<dbReference type="OMA" id="SIREWMV"/>
<dbReference type="EMBL" id="KK583458">
    <property type="protein sequence ID" value="KDO18304.1"/>
    <property type="molecule type" value="Genomic_DNA"/>
</dbReference>
<organism evidence="2 3">
    <name type="scientific">Saprolegnia parasitica (strain CBS 223.65)</name>
    <dbReference type="NCBI Taxonomy" id="695850"/>
    <lineage>
        <taxon>Eukaryota</taxon>
        <taxon>Sar</taxon>
        <taxon>Stramenopiles</taxon>
        <taxon>Oomycota</taxon>
        <taxon>Saprolegniomycetes</taxon>
        <taxon>Saprolegniales</taxon>
        <taxon>Saprolegniaceae</taxon>
        <taxon>Saprolegnia</taxon>
    </lineage>
</organism>
<dbReference type="PANTHER" id="PTHR33606:SF3">
    <property type="entry name" value="PROTEIN YCII"/>
    <property type="match status" value="1"/>
</dbReference>
<dbReference type="SUPFAM" id="SSF54909">
    <property type="entry name" value="Dimeric alpha+beta barrel"/>
    <property type="match status" value="1"/>
</dbReference>
<gene>
    <name evidence="2" type="ORF">SPRG_16294</name>
</gene>
<dbReference type="OrthoDB" id="5519740at2759"/>
<name>A0A067BIS9_SAPPC</name>
<proteinExistence type="predicted"/>
<accession>A0A067BIS9</accession>